<gene>
    <name evidence="2" type="ORF">HLH21_12375</name>
</gene>
<feature type="region of interest" description="Disordered" evidence="1">
    <location>
        <begin position="29"/>
        <end position="52"/>
    </location>
</feature>
<feature type="compositionally biased region" description="Polar residues" evidence="1">
    <location>
        <begin position="29"/>
        <end position="42"/>
    </location>
</feature>
<accession>A0A7W4P3Z1</accession>
<comment type="caution">
    <text evidence="2">The sequence shown here is derived from an EMBL/GenBank/DDBJ whole genome shotgun (WGS) entry which is preliminary data.</text>
</comment>
<sequence>MPITASGEMTYNAWALSQEIGYLISNTSKPTAETASDTTVTKTSGDGSTLSVSLSTSTKEYDRYGPAVMVAVGGGWVGAANEMVDGEDTGYGPDAISGNYRQQVDVSTMSLSALYTAAGQSADGESDTETASLLAQFIPQSSGSQGPVAWAEKPDGTIEFATFSSSFTPSGSKGATESPSGGDGSGSIVASTTSAFDPVSAKRTDERNLIDQLFQISDNQDNSGNKNNSGIA</sequence>
<dbReference type="Proteomes" id="UP000561066">
    <property type="component" value="Unassembled WGS sequence"/>
</dbReference>
<feature type="region of interest" description="Disordered" evidence="1">
    <location>
        <begin position="213"/>
        <end position="232"/>
    </location>
</feature>
<feature type="region of interest" description="Disordered" evidence="1">
    <location>
        <begin position="163"/>
        <end position="203"/>
    </location>
</feature>
<proteinExistence type="predicted"/>
<dbReference type="AlphaFoldDB" id="A0A7W4P3Z1"/>
<feature type="compositionally biased region" description="Low complexity" evidence="1">
    <location>
        <begin position="43"/>
        <end position="52"/>
    </location>
</feature>
<organism evidence="2 3">
    <name type="scientific">Gluconacetobacter johannae</name>
    <dbReference type="NCBI Taxonomy" id="112140"/>
    <lineage>
        <taxon>Bacteria</taxon>
        <taxon>Pseudomonadati</taxon>
        <taxon>Pseudomonadota</taxon>
        <taxon>Alphaproteobacteria</taxon>
        <taxon>Acetobacterales</taxon>
        <taxon>Acetobacteraceae</taxon>
        <taxon>Gluconacetobacter</taxon>
    </lineage>
</organism>
<name>A0A7W4P3Z1_9PROT</name>
<reference evidence="2 3" key="1">
    <citation type="submission" date="2020-04" db="EMBL/GenBank/DDBJ databases">
        <title>Description of novel Gluconacetobacter.</title>
        <authorList>
            <person name="Sombolestani A."/>
        </authorList>
    </citation>
    <scope>NUCLEOTIDE SEQUENCE [LARGE SCALE GENOMIC DNA]</scope>
    <source>
        <strain evidence="2 3">LMG 21312</strain>
    </source>
</reference>
<feature type="compositionally biased region" description="Polar residues" evidence="1">
    <location>
        <begin position="214"/>
        <end position="232"/>
    </location>
</feature>
<protein>
    <submittedName>
        <fullName evidence="2">Uncharacterized protein</fullName>
    </submittedName>
</protein>
<evidence type="ECO:0000256" key="1">
    <source>
        <dbReference type="SAM" id="MobiDB-lite"/>
    </source>
</evidence>
<evidence type="ECO:0000313" key="3">
    <source>
        <dbReference type="Proteomes" id="UP000561066"/>
    </source>
</evidence>
<evidence type="ECO:0000313" key="2">
    <source>
        <dbReference type="EMBL" id="MBB2176711.1"/>
    </source>
</evidence>
<keyword evidence="3" id="KW-1185">Reference proteome</keyword>
<dbReference type="EMBL" id="JABEQH010000016">
    <property type="protein sequence ID" value="MBB2176711.1"/>
    <property type="molecule type" value="Genomic_DNA"/>
</dbReference>
<feature type="compositionally biased region" description="Polar residues" evidence="1">
    <location>
        <begin position="163"/>
        <end position="179"/>
    </location>
</feature>